<dbReference type="PANTHER" id="PTHR12246">
    <property type="entry name" value="PALMITOYLTRANSFERASE ZDHHC16"/>
    <property type="match status" value="1"/>
</dbReference>
<feature type="compositionally biased region" description="Acidic residues" evidence="13">
    <location>
        <begin position="543"/>
        <end position="557"/>
    </location>
</feature>
<feature type="compositionally biased region" description="Basic and acidic residues" evidence="13">
    <location>
        <begin position="19"/>
        <end position="30"/>
    </location>
</feature>
<evidence type="ECO:0000256" key="1">
    <source>
        <dbReference type="ARBA" id="ARBA00004141"/>
    </source>
</evidence>
<evidence type="ECO:0000256" key="2">
    <source>
        <dbReference type="ARBA" id="ARBA00022679"/>
    </source>
</evidence>
<keyword evidence="4 11" id="KW-0256">Endoplasmic reticulum</keyword>
<feature type="compositionally biased region" description="Polar residues" evidence="13">
    <location>
        <begin position="447"/>
        <end position="471"/>
    </location>
</feature>
<feature type="region of interest" description="Disordered" evidence="13">
    <location>
        <begin position="1"/>
        <end position="98"/>
    </location>
</feature>
<organism evidence="15 16">
    <name type="scientific">Ustilago bromivora</name>
    <dbReference type="NCBI Taxonomy" id="307758"/>
    <lineage>
        <taxon>Eukaryota</taxon>
        <taxon>Fungi</taxon>
        <taxon>Dikarya</taxon>
        <taxon>Basidiomycota</taxon>
        <taxon>Ustilaginomycotina</taxon>
        <taxon>Ustilaginomycetes</taxon>
        <taxon>Ustilaginales</taxon>
        <taxon>Ustilaginaceae</taxon>
        <taxon>Ustilago</taxon>
    </lineage>
</organism>
<evidence type="ECO:0000256" key="12">
    <source>
        <dbReference type="RuleBase" id="RU079119"/>
    </source>
</evidence>
<keyword evidence="9 11" id="KW-0012">Acyltransferase</keyword>
<reference evidence="16" key="1">
    <citation type="submission" date="2016-04" db="EMBL/GenBank/DDBJ databases">
        <authorList>
            <person name="Guldener U."/>
            <person name="Guldener U."/>
        </authorList>
    </citation>
    <scope>NUCLEOTIDE SEQUENCE [LARGE SCALE GENOMIC DNA]</scope>
    <source>
        <strain evidence="16">UB2112</strain>
    </source>
</reference>
<comment type="caution">
    <text evidence="11">Lacks conserved residue(s) required for the propagation of feature annotation.</text>
</comment>
<dbReference type="InterPro" id="IPR039859">
    <property type="entry name" value="PFA4/ZDH16/20/ERF2-like"/>
</dbReference>
<comment type="subcellular location">
    <subcellularLocation>
        <location evidence="11">Endoplasmic reticulum membrane</location>
        <topology evidence="11">Multi-pass membrane protein</topology>
    </subcellularLocation>
    <subcellularLocation>
        <location evidence="1">Membrane</location>
        <topology evidence="1">Multi-pass membrane protein</topology>
    </subcellularLocation>
</comment>
<evidence type="ECO:0000256" key="7">
    <source>
        <dbReference type="ARBA" id="ARBA00023139"/>
    </source>
</evidence>
<dbReference type="InterPro" id="IPR033682">
    <property type="entry name" value="PFA4"/>
</dbReference>
<dbReference type="GO" id="GO:0005789">
    <property type="term" value="C:endoplasmic reticulum membrane"/>
    <property type="evidence" value="ECO:0007669"/>
    <property type="project" value="UniProtKB-SubCell"/>
</dbReference>
<evidence type="ECO:0000256" key="4">
    <source>
        <dbReference type="ARBA" id="ARBA00022824"/>
    </source>
</evidence>
<feature type="transmembrane region" description="Helical" evidence="11 12">
    <location>
        <begin position="294"/>
        <end position="320"/>
    </location>
</feature>
<evidence type="ECO:0000256" key="8">
    <source>
        <dbReference type="ARBA" id="ARBA00023288"/>
    </source>
</evidence>
<dbReference type="AlphaFoldDB" id="A0A1K0G125"/>
<feature type="region of interest" description="Disordered" evidence="13">
    <location>
        <begin position="398"/>
        <end position="503"/>
    </location>
</feature>
<comment type="similarity">
    <text evidence="11">Belongs to the DHHC palmitoyltransferase family. PFA4 subfamily.</text>
</comment>
<evidence type="ECO:0000256" key="10">
    <source>
        <dbReference type="ARBA" id="ARBA00048048"/>
    </source>
</evidence>
<keyword evidence="7 11" id="KW-0564">Palmitate</keyword>
<dbReference type="EMBL" id="LT558120">
    <property type="protein sequence ID" value="SAM80424.1"/>
    <property type="molecule type" value="Genomic_DNA"/>
</dbReference>
<evidence type="ECO:0000313" key="15">
    <source>
        <dbReference type="EMBL" id="SAM80424.1"/>
    </source>
</evidence>
<dbReference type="Proteomes" id="UP000179920">
    <property type="component" value="Chromosome IV"/>
</dbReference>
<evidence type="ECO:0000256" key="9">
    <source>
        <dbReference type="ARBA" id="ARBA00023315"/>
    </source>
</evidence>
<dbReference type="GO" id="GO:0019706">
    <property type="term" value="F:protein-cysteine S-palmitoyltransferase activity"/>
    <property type="evidence" value="ECO:0007669"/>
    <property type="project" value="UniProtKB-UniRule"/>
</dbReference>
<comment type="catalytic activity">
    <reaction evidence="10 11 12">
        <text>L-cysteinyl-[protein] + hexadecanoyl-CoA = S-hexadecanoyl-L-cysteinyl-[protein] + CoA</text>
        <dbReference type="Rhea" id="RHEA:36683"/>
        <dbReference type="Rhea" id="RHEA-COMP:10131"/>
        <dbReference type="Rhea" id="RHEA-COMP:11032"/>
        <dbReference type="ChEBI" id="CHEBI:29950"/>
        <dbReference type="ChEBI" id="CHEBI:57287"/>
        <dbReference type="ChEBI" id="CHEBI:57379"/>
        <dbReference type="ChEBI" id="CHEBI:74151"/>
        <dbReference type="EC" id="2.3.1.225"/>
    </reaction>
</comment>
<proteinExistence type="inferred from homology"/>
<evidence type="ECO:0000256" key="6">
    <source>
        <dbReference type="ARBA" id="ARBA00023136"/>
    </source>
</evidence>
<evidence type="ECO:0000256" key="3">
    <source>
        <dbReference type="ARBA" id="ARBA00022692"/>
    </source>
</evidence>
<dbReference type="OrthoDB" id="331948at2759"/>
<dbReference type="PROSITE" id="PS50216">
    <property type="entry name" value="DHHC"/>
    <property type="match status" value="1"/>
</dbReference>
<gene>
    <name evidence="11" type="primary">PFA4</name>
    <name evidence="15" type="ORF">UBRO_02427</name>
</gene>
<comment type="domain">
    <text evidence="11 12">The DHHC domain is required for palmitoyltransferase activity.</text>
</comment>
<comment type="function">
    <text evidence="11">Mediates the reversible addition of palmitate to target proteins, thereby regulating their membrane association and biological function.</text>
</comment>
<evidence type="ECO:0000313" key="16">
    <source>
        <dbReference type="Proteomes" id="UP000179920"/>
    </source>
</evidence>
<feature type="active site" description="S-palmitoyl cysteine intermediate" evidence="11">
    <location>
        <position position="239"/>
    </location>
</feature>
<keyword evidence="5 11" id="KW-1133">Transmembrane helix</keyword>
<dbReference type="Pfam" id="PF01529">
    <property type="entry name" value="DHHC"/>
    <property type="match status" value="1"/>
</dbReference>
<evidence type="ECO:0000256" key="11">
    <source>
        <dbReference type="HAMAP-Rule" id="MF_03199"/>
    </source>
</evidence>
<sequence>MAQELSSAVHEPCKVAVKSRHDCSAQRGDGDDGAYPSSESDADLGDPTGATREAKPLLSDDPSHLQDEDKEHKSSTPHTGHERSHSTSTSPAPTPFHRRRNSLKRSEYIWICLTLTLIATLGYSSQLCIMLPYFHKTPSFTPWGLAAVLIPFNLGLTAIFYNYYLCIFTDPGTVPPGWQPDWSALHPPTTPSRGESQSIELKETILRPRYCKTCHAYKPPRSHHCKTCRRCILRMDHHCPWLANCVGHFNYAHFIRFLLFVDVTCFYHLVMISCRVLDKFNTYSYWREPGGREVVWLVANYALCIPVLVLVGVFSGYHFYCVASNQTTIEGWEKDRVATMVRRGRVRKVKYPYDLGVWRNVRSVMGDNVFTWCLPGKAMGAKGEGVWYETADGIDEGAQYRWPPKDPSKSNANSSSSHGWAMDGTQAPPLFPSYPSNPTTRVLPPGATSSSPFTYGSGFNPNLRPTNSSSLRFRGPNADAVQNGWLRETEKESEGSSISSGSDDELEIAAGCMPKFAEPSADQLDIVANYNHRQYYGSQHEEVFEDEDREEDEEDSEEERRVLVRRGSEGYEVRPRAGWIV</sequence>
<dbReference type="EC" id="2.3.1.225" evidence="11"/>
<feature type="region of interest" description="Disordered" evidence="13">
    <location>
        <begin position="538"/>
        <end position="561"/>
    </location>
</feature>
<evidence type="ECO:0000259" key="14">
    <source>
        <dbReference type="Pfam" id="PF01529"/>
    </source>
</evidence>
<keyword evidence="2 11" id="KW-0808">Transferase</keyword>
<evidence type="ECO:0000256" key="5">
    <source>
        <dbReference type="ARBA" id="ARBA00022989"/>
    </source>
</evidence>
<evidence type="ECO:0000256" key="13">
    <source>
        <dbReference type="SAM" id="MobiDB-lite"/>
    </source>
</evidence>
<feature type="compositionally biased region" description="Basic and acidic residues" evidence="13">
    <location>
        <begin position="61"/>
        <end position="85"/>
    </location>
</feature>
<feature type="transmembrane region" description="Helical" evidence="11 12">
    <location>
        <begin position="108"/>
        <end position="134"/>
    </location>
</feature>
<name>A0A1K0G125_9BASI</name>
<dbReference type="HAMAP" id="MF_03199">
    <property type="entry name" value="DHHC_PAT_PFA4"/>
    <property type="match status" value="1"/>
</dbReference>
<keyword evidence="6 11" id="KW-0472">Membrane</keyword>
<protein>
    <recommendedName>
        <fullName evidence="11">Palmitoyltransferase PFA4</fullName>
        <ecNumber evidence="11">2.3.1.225</ecNumber>
    </recommendedName>
    <alternativeName>
        <fullName evidence="11">Protein S-acyltransferase</fullName>
        <shortName evidence="11">PAT</shortName>
    </alternativeName>
    <alternativeName>
        <fullName evidence="11">Protein fatty acyltransferase 4</fullName>
    </alternativeName>
</protein>
<feature type="domain" description="Palmitoyltransferase DHHC" evidence="14">
    <location>
        <begin position="208"/>
        <end position="334"/>
    </location>
</feature>
<feature type="transmembrane region" description="Helical" evidence="11 12">
    <location>
        <begin position="140"/>
        <end position="161"/>
    </location>
</feature>
<dbReference type="InterPro" id="IPR001594">
    <property type="entry name" value="Palmitoyltrfase_DHHC"/>
</dbReference>
<keyword evidence="8 11" id="KW-0449">Lipoprotein</keyword>
<keyword evidence="3 11" id="KW-0812">Transmembrane</keyword>
<accession>A0A1K0G125</accession>